<evidence type="ECO:0000256" key="1">
    <source>
        <dbReference type="SAM" id="MobiDB-lite"/>
    </source>
</evidence>
<dbReference type="AlphaFoldDB" id="A0AAD4M3U1"/>
<evidence type="ECO:0000256" key="2">
    <source>
        <dbReference type="SAM" id="Phobius"/>
    </source>
</evidence>
<keyword evidence="2" id="KW-1133">Transmembrane helix</keyword>
<evidence type="ECO:0000313" key="3">
    <source>
        <dbReference type="EMBL" id="KAI0300475.1"/>
    </source>
</evidence>
<feature type="region of interest" description="Disordered" evidence="1">
    <location>
        <begin position="282"/>
        <end position="309"/>
    </location>
</feature>
<name>A0AAD4M3U1_9AGAM</name>
<sequence length="352" mass="38464">MPTTRSSHDLPIVDGIGFHKLTGSQRSRLVKSTRKLTKILGETPKLQVEQSSPKTTLPPQNGSWVKSAAIQKHPYSPISSITKKFARAAIEPLQIAHPEVNISKVTHSTSGPSSANASLYESSWSRVLLIEAKPKPSFESESEVEVDSRASYISQLSPRIHSPTTLSFGRRRSSLVSITTSKSALFSPTEWEKWMEEREAHSRRKRLSKLTRHLGESIPPDLVFPIAGSSELNKGSSQKGHLLPDFLPIVFPLVSSASEQGHPSPLPKPFISDSLQTAESGGYPLSPSPVKLRRRPVRSSGSTGGRTASPLIPFQESTSCYPIMICTLVAVAMAMAVRNCALLALRVRPTYQ</sequence>
<keyword evidence="4" id="KW-1185">Reference proteome</keyword>
<gene>
    <name evidence="3" type="ORF">B0F90DRAFT_1668299</name>
</gene>
<dbReference type="EMBL" id="WTXG01000018">
    <property type="protein sequence ID" value="KAI0300475.1"/>
    <property type="molecule type" value="Genomic_DNA"/>
</dbReference>
<dbReference type="Proteomes" id="UP001203297">
    <property type="component" value="Unassembled WGS sequence"/>
</dbReference>
<keyword evidence="2" id="KW-0472">Membrane</keyword>
<accession>A0AAD4M3U1</accession>
<evidence type="ECO:0000313" key="4">
    <source>
        <dbReference type="Proteomes" id="UP001203297"/>
    </source>
</evidence>
<proteinExistence type="predicted"/>
<reference evidence="3" key="1">
    <citation type="journal article" date="2022" name="New Phytol.">
        <title>Evolutionary transition to the ectomycorrhizal habit in the genomes of a hyperdiverse lineage of mushroom-forming fungi.</title>
        <authorList>
            <person name="Looney B."/>
            <person name="Miyauchi S."/>
            <person name="Morin E."/>
            <person name="Drula E."/>
            <person name="Courty P.E."/>
            <person name="Kohler A."/>
            <person name="Kuo A."/>
            <person name="LaButti K."/>
            <person name="Pangilinan J."/>
            <person name="Lipzen A."/>
            <person name="Riley R."/>
            <person name="Andreopoulos W."/>
            <person name="He G."/>
            <person name="Johnson J."/>
            <person name="Nolan M."/>
            <person name="Tritt A."/>
            <person name="Barry K.W."/>
            <person name="Grigoriev I.V."/>
            <person name="Nagy L.G."/>
            <person name="Hibbett D."/>
            <person name="Henrissat B."/>
            <person name="Matheny P.B."/>
            <person name="Labbe J."/>
            <person name="Martin F.M."/>
        </authorList>
    </citation>
    <scope>NUCLEOTIDE SEQUENCE</scope>
    <source>
        <strain evidence="3">BPL690</strain>
    </source>
</reference>
<feature type="transmembrane region" description="Helical" evidence="2">
    <location>
        <begin position="321"/>
        <end position="345"/>
    </location>
</feature>
<comment type="caution">
    <text evidence="3">The sequence shown here is derived from an EMBL/GenBank/DDBJ whole genome shotgun (WGS) entry which is preliminary data.</text>
</comment>
<organism evidence="3 4">
    <name type="scientific">Multifurca ochricompacta</name>
    <dbReference type="NCBI Taxonomy" id="376703"/>
    <lineage>
        <taxon>Eukaryota</taxon>
        <taxon>Fungi</taxon>
        <taxon>Dikarya</taxon>
        <taxon>Basidiomycota</taxon>
        <taxon>Agaricomycotina</taxon>
        <taxon>Agaricomycetes</taxon>
        <taxon>Russulales</taxon>
        <taxon>Russulaceae</taxon>
        <taxon>Multifurca</taxon>
    </lineage>
</organism>
<protein>
    <submittedName>
        <fullName evidence="3">Uncharacterized protein</fullName>
    </submittedName>
</protein>
<keyword evidence="2" id="KW-0812">Transmembrane</keyword>